<comment type="caution">
    <text evidence="1">The sequence shown here is derived from an EMBL/GenBank/DDBJ whole genome shotgun (WGS) entry which is preliminary data.</text>
</comment>
<evidence type="ECO:0000313" key="2">
    <source>
        <dbReference type="Proteomes" id="UP001595952"/>
    </source>
</evidence>
<dbReference type="RefSeq" id="WP_380063178.1">
    <property type="nucleotide sequence ID" value="NZ_JBHSEI010000015.1"/>
</dbReference>
<gene>
    <name evidence="1" type="ORF">ACFO0D_17835</name>
</gene>
<protein>
    <submittedName>
        <fullName evidence="1">Uncharacterized protein</fullName>
    </submittedName>
</protein>
<proteinExistence type="predicted"/>
<dbReference type="Proteomes" id="UP001595952">
    <property type="component" value="Unassembled WGS sequence"/>
</dbReference>
<reference evidence="2" key="1">
    <citation type="journal article" date="2019" name="Int. J. Syst. Evol. Microbiol.">
        <title>The Global Catalogue of Microorganisms (GCM) 10K type strain sequencing project: providing services to taxonomists for standard genome sequencing and annotation.</title>
        <authorList>
            <consortium name="The Broad Institute Genomics Platform"/>
            <consortium name="The Broad Institute Genome Sequencing Center for Infectious Disease"/>
            <person name="Wu L."/>
            <person name="Ma J."/>
        </authorList>
    </citation>
    <scope>NUCLEOTIDE SEQUENCE [LARGE SCALE GENOMIC DNA]</scope>
    <source>
        <strain evidence="2">CCUG 55995</strain>
    </source>
</reference>
<evidence type="ECO:0000313" key="1">
    <source>
        <dbReference type="EMBL" id="MFC4640193.1"/>
    </source>
</evidence>
<keyword evidence="2" id="KW-1185">Reference proteome</keyword>
<dbReference type="EMBL" id="JBHSEI010000015">
    <property type="protein sequence ID" value="MFC4640193.1"/>
    <property type="molecule type" value="Genomic_DNA"/>
</dbReference>
<sequence>MNFHYQVTTPEGGIVQELRVKGEVAEYFSYNRATRKTSEGQFKLSAGRAATLTTLVEKIQTYTCQPARAADNQNILITLGKIRIRCTEARMDENKDLDRLIQKVRALIAAQVRGN</sequence>
<organism evidence="1 2">
    <name type="scientific">Deinococcus hohokamensis</name>
    <dbReference type="NCBI Taxonomy" id="309883"/>
    <lineage>
        <taxon>Bacteria</taxon>
        <taxon>Thermotogati</taxon>
        <taxon>Deinococcota</taxon>
        <taxon>Deinococci</taxon>
        <taxon>Deinococcales</taxon>
        <taxon>Deinococcaceae</taxon>
        <taxon>Deinococcus</taxon>
    </lineage>
</organism>
<accession>A0ABV9IE78</accession>
<name>A0ABV9IE78_9DEIO</name>